<dbReference type="Gene3D" id="3.40.50.300">
    <property type="entry name" value="P-loop containing nucleotide triphosphate hydrolases"/>
    <property type="match status" value="1"/>
</dbReference>
<dbReference type="SUPFAM" id="SSF48452">
    <property type="entry name" value="TPR-like"/>
    <property type="match status" value="2"/>
</dbReference>
<keyword evidence="6" id="KW-1185">Reference proteome</keyword>
<dbReference type="Pfam" id="PF25000">
    <property type="entry name" value="DUF7779"/>
    <property type="match status" value="1"/>
</dbReference>
<dbReference type="InterPro" id="IPR056681">
    <property type="entry name" value="DUF7779"/>
</dbReference>
<evidence type="ECO:0000259" key="2">
    <source>
        <dbReference type="Pfam" id="PF19916"/>
    </source>
</evidence>
<evidence type="ECO:0000259" key="3">
    <source>
        <dbReference type="Pfam" id="PF19956"/>
    </source>
</evidence>
<name>A0A8J7GSY4_9ACTN</name>
<dbReference type="GO" id="GO:0043531">
    <property type="term" value="F:ADP binding"/>
    <property type="evidence" value="ECO:0007669"/>
    <property type="project" value="InterPro"/>
</dbReference>
<dbReference type="Pfam" id="PF00931">
    <property type="entry name" value="NB-ARC"/>
    <property type="match status" value="1"/>
</dbReference>
<dbReference type="Pfam" id="PF19916">
    <property type="entry name" value="VMAP-M0"/>
    <property type="match status" value="1"/>
</dbReference>
<dbReference type="PANTHER" id="PTHR46082:SF6">
    <property type="entry name" value="AAA+ ATPASE DOMAIN-CONTAINING PROTEIN-RELATED"/>
    <property type="match status" value="1"/>
</dbReference>
<dbReference type="Gene3D" id="1.25.40.10">
    <property type="entry name" value="Tetratricopeptide repeat domain"/>
    <property type="match status" value="3"/>
</dbReference>
<feature type="domain" description="Effector-associated" evidence="3">
    <location>
        <begin position="13"/>
        <end position="92"/>
    </location>
</feature>
<dbReference type="InterPro" id="IPR011990">
    <property type="entry name" value="TPR-like_helical_dom_sf"/>
</dbReference>
<dbReference type="InterPro" id="IPR045555">
    <property type="entry name" value="VMAP-M0"/>
</dbReference>
<sequence>MKISNELKKRLAETLFKIKDLHDSEVRQFHIDYLQSSLERPLTIRSHASPRWAIRFLLEACCEDRETLDALLAIVKELNPEHSAVAEIDALIEELDPLVLTPDERHALAPLIAAVELTLLRDTFHDRIGTPPTGKPVDWHDTVTVIKRAEASVASRGGLSPLLAWIDRLAHGANNSHLADDLHRWIVQTALAGGLESVALKRLCATLSLHFGEPPPGMILSESQYFGTILDNTINVEVESAAPPLGDEVNRTTVITSTQTVESPDPIRGGVPSRNLDFTGRDTMIAELRQQLVTYSKAAVVPQALFGMGGVGKTQIATEYVYQHAESYDLVWWISAEQSSMIRASLAMLGERLALQPNEDMHLTAKAVLDALATSPRRWLLVYDNADEHADIRELLPSAGGHVIITSRNREWADVYKGIEVTVFDRTESIELVGKRSTGITQDEADLLAERLGDLPLALAQAAGWLRNTGMPVGRYVELLEARLDELMREKSSDYPTTMSAILSVALEKLRAGSVPAAGQLLELFAYLSPDPISADSLRAGRGAHVTEPLASALNDEIEMGRAIRELGHHSLARVDPNRQRLQVHRLVQMVLRTELRGDRQEAALANVRRILAAANPGYPEKNRTWEAHAEIGPNIQPADLIGAPWKDARQVVLDQMRYLYITGDYRASRELAERATQRWSAPESEGGLGNDHIQTLLANRHLANALRELGFHERAGQILEDTFDRLRRSPEYGEDHEHTVSVGLGVGAILRIEGDFHTALERDEENLRRARRVYRDENNEYVLSAKTNVSAAKHALGDFKGAHEMDVEVVRLKQETMGRNDSSTLWSVSKLARDLYRLGQYEEALKLQSEALPKHRAALGPNHNHVLIANRTVVICLRKTGRYDEAASKARELHHAYHAHFGPDNQNTLAATMSYANVLRSVSQFGRALTMAREAVDAYARTFHPRHPLTLMAAVNLGIILRATGDRRAVRQRDAMTYDVMLEALGSDNPFTLCAANSVANNLANDHKLDAARELSTTTLEASIRVRGRVHPYTLACQVNAALDMQATGDTAAGERLHSDAVAKLAELLGPDHPDTVQARQEQRVECDIEAPSI</sequence>
<dbReference type="InterPro" id="IPR045431">
    <property type="entry name" value="EAD2"/>
</dbReference>
<evidence type="ECO:0000259" key="1">
    <source>
        <dbReference type="Pfam" id="PF00931"/>
    </source>
</evidence>
<accession>A0A8J7GSY4</accession>
<dbReference type="Pfam" id="PF13374">
    <property type="entry name" value="TPR_10"/>
    <property type="match status" value="1"/>
</dbReference>
<dbReference type="Pfam" id="PF13424">
    <property type="entry name" value="TPR_12"/>
    <property type="match status" value="1"/>
</dbReference>
<dbReference type="PANTHER" id="PTHR46082">
    <property type="entry name" value="ATP/GTP-BINDING PROTEIN-RELATED"/>
    <property type="match status" value="1"/>
</dbReference>
<proteinExistence type="predicted"/>
<dbReference type="InterPro" id="IPR053137">
    <property type="entry name" value="NLR-like"/>
</dbReference>
<evidence type="ECO:0000313" key="5">
    <source>
        <dbReference type="EMBL" id="MBG6137758.1"/>
    </source>
</evidence>
<dbReference type="Pfam" id="PF19956">
    <property type="entry name" value="EAD2"/>
    <property type="match status" value="1"/>
</dbReference>
<organism evidence="5 6">
    <name type="scientific">Longispora fulva</name>
    <dbReference type="NCBI Taxonomy" id="619741"/>
    <lineage>
        <taxon>Bacteria</taxon>
        <taxon>Bacillati</taxon>
        <taxon>Actinomycetota</taxon>
        <taxon>Actinomycetes</taxon>
        <taxon>Micromonosporales</taxon>
        <taxon>Micromonosporaceae</taxon>
        <taxon>Longispora</taxon>
    </lineage>
</organism>
<dbReference type="InterPro" id="IPR027417">
    <property type="entry name" value="P-loop_NTPase"/>
</dbReference>
<comment type="caution">
    <text evidence="5">The sequence shown here is derived from an EMBL/GenBank/DDBJ whole genome shotgun (WGS) entry which is preliminary data.</text>
</comment>
<gene>
    <name evidence="5" type="ORF">IW245_003952</name>
</gene>
<evidence type="ECO:0000259" key="4">
    <source>
        <dbReference type="Pfam" id="PF25000"/>
    </source>
</evidence>
<feature type="domain" description="DUF7779" evidence="4">
    <location>
        <begin position="516"/>
        <end position="599"/>
    </location>
</feature>
<dbReference type="NCBIfam" id="NF040586">
    <property type="entry name" value="FxSxx_TPR"/>
    <property type="match status" value="1"/>
</dbReference>
<feature type="domain" description="vWA-MoxR associated protein middle region 0" evidence="2">
    <location>
        <begin position="100"/>
        <end position="198"/>
    </location>
</feature>
<dbReference type="InterPro" id="IPR002182">
    <property type="entry name" value="NB-ARC"/>
</dbReference>
<feature type="domain" description="NB-ARC" evidence="1">
    <location>
        <begin position="282"/>
        <end position="434"/>
    </location>
</feature>
<protein>
    <submittedName>
        <fullName evidence="5">Tetratricopeptide (TPR) repeat protein</fullName>
    </submittedName>
</protein>
<evidence type="ECO:0000313" key="6">
    <source>
        <dbReference type="Proteomes" id="UP000622552"/>
    </source>
</evidence>
<dbReference type="EMBL" id="JADOUF010000001">
    <property type="protein sequence ID" value="MBG6137758.1"/>
    <property type="molecule type" value="Genomic_DNA"/>
</dbReference>
<reference evidence="5" key="1">
    <citation type="submission" date="2020-11" db="EMBL/GenBank/DDBJ databases">
        <title>Sequencing the genomes of 1000 actinobacteria strains.</title>
        <authorList>
            <person name="Klenk H.-P."/>
        </authorList>
    </citation>
    <scope>NUCLEOTIDE SEQUENCE</scope>
    <source>
        <strain evidence="5">DSM 45356</strain>
    </source>
</reference>
<dbReference type="RefSeq" id="WP_197004583.1">
    <property type="nucleotide sequence ID" value="NZ_BONS01000024.1"/>
</dbReference>
<dbReference type="SUPFAM" id="SSF52540">
    <property type="entry name" value="P-loop containing nucleoside triphosphate hydrolases"/>
    <property type="match status" value="1"/>
</dbReference>
<dbReference type="AlphaFoldDB" id="A0A8J7GSY4"/>
<dbReference type="Proteomes" id="UP000622552">
    <property type="component" value="Unassembled WGS sequence"/>
</dbReference>